<accession>A0AAD2FR34</accession>
<reference evidence="2" key="1">
    <citation type="submission" date="2023-08" db="EMBL/GenBank/DDBJ databases">
        <authorList>
            <person name="Audoor S."/>
            <person name="Bilcke G."/>
        </authorList>
    </citation>
    <scope>NUCLEOTIDE SEQUENCE</scope>
</reference>
<dbReference type="EMBL" id="CAKOGP040001759">
    <property type="protein sequence ID" value="CAJ1950154.1"/>
    <property type="molecule type" value="Genomic_DNA"/>
</dbReference>
<evidence type="ECO:0000313" key="3">
    <source>
        <dbReference type="Proteomes" id="UP001295423"/>
    </source>
</evidence>
<keyword evidence="3" id="KW-1185">Reference proteome</keyword>
<proteinExistence type="predicted"/>
<name>A0AAD2FR34_9STRA</name>
<dbReference type="Proteomes" id="UP001295423">
    <property type="component" value="Unassembled WGS sequence"/>
</dbReference>
<feature type="region of interest" description="Disordered" evidence="1">
    <location>
        <begin position="523"/>
        <end position="548"/>
    </location>
</feature>
<protein>
    <submittedName>
        <fullName evidence="2">Uncharacterized protein</fullName>
    </submittedName>
</protein>
<feature type="compositionally biased region" description="Basic residues" evidence="1">
    <location>
        <begin position="142"/>
        <end position="152"/>
    </location>
</feature>
<feature type="region of interest" description="Disordered" evidence="1">
    <location>
        <begin position="234"/>
        <end position="255"/>
    </location>
</feature>
<evidence type="ECO:0000313" key="2">
    <source>
        <dbReference type="EMBL" id="CAJ1950154.1"/>
    </source>
</evidence>
<organism evidence="2 3">
    <name type="scientific">Cylindrotheca closterium</name>
    <dbReference type="NCBI Taxonomy" id="2856"/>
    <lineage>
        <taxon>Eukaryota</taxon>
        <taxon>Sar</taxon>
        <taxon>Stramenopiles</taxon>
        <taxon>Ochrophyta</taxon>
        <taxon>Bacillariophyta</taxon>
        <taxon>Bacillariophyceae</taxon>
        <taxon>Bacillariophycidae</taxon>
        <taxon>Bacillariales</taxon>
        <taxon>Bacillariaceae</taxon>
        <taxon>Cylindrotheca</taxon>
    </lineage>
</organism>
<feature type="compositionally biased region" description="Basic and acidic residues" evidence="1">
    <location>
        <begin position="77"/>
        <end position="122"/>
    </location>
</feature>
<gene>
    <name evidence="2" type="ORF">CYCCA115_LOCUS12449</name>
</gene>
<feature type="region of interest" description="Disordered" evidence="1">
    <location>
        <begin position="1"/>
        <end position="25"/>
    </location>
</feature>
<evidence type="ECO:0000256" key="1">
    <source>
        <dbReference type="SAM" id="MobiDB-lite"/>
    </source>
</evidence>
<feature type="compositionally biased region" description="Basic residues" evidence="1">
    <location>
        <begin position="234"/>
        <end position="247"/>
    </location>
</feature>
<dbReference type="AlphaFoldDB" id="A0AAD2FR34"/>
<comment type="caution">
    <text evidence="2">The sequence shown here is derived from an EMBL/GenBank/DDBJ whole genome shotgun (WGS) entry which is preliminary data.</text>
</comment>
<sequence>MTNQVSLVDKRMRDGTEGPMIDTNNKRRKVIAAEVTKVNENKTSSTKVDPTELASAFALASLASISTSTTPRTNNKSKQDKEDSVKKADTFEEARSPKPEEPPMSPEHRNSSHREERSEAPKEAAVPSSPSTPEDSDITMSRRVHYAPHGKHFMPSPATPHAAGDSSIRSPAPPTPNPTRRLIVPPRQMAPRPPAIHLARPPPPHYMSSPMNSGFARFPSPRQAHMHPQHMFHPHSPHHHSIHHPQNPHHLQQSPRGWYSAPNPHMYPPPRSLMQPPLQHPEKPWICDHCNVAAFATYEGACSHEAICRHRLSNHAHSLRSGSEDERIGVEEAPQSKPAPSSAATVTNQKFYEGSRSLSMKDDNEWLSEINCFVRDRCIEVFSATPEDVARTSKRAGRLVEGQVGIRCTFCTDCPAKDKSVGAISFPTSVGGIYDAVKRWQRIHLEVCEHVPENVRTKLNALANSNVWVPTTRQYWADSALALGMMDTPDGIRFAKDPSEPVSKGFKMKLARASAATQQTDKVEAGSSNREAAATTMKTTTQGGSSSNHYVVAPEDQGSIPPYVHFLMSQVEPCQFTEADRFVARSKGPVGYPGFQCRHCNGHAGLGKYFPVSSKSLATNSTSQNIHAHLLKCRKCPQPTKDQLLQLKIQKSRSARMEPGWRKIFFDKVWARLHAGNNGVKNM</sequence>
<feature type="region of interest" description="Disordered" evidence="1">
    <location>
        <begin position="62"/>
        <end position="210"/>
    </location>
</feature>